<keyword evidence="2" id="KW-0813">Transport</keyword>
<protein>
    <submittedName>
        <fullName evidence="10">3-phenylpropionic acid transporter</fullName>
    </submittedName>
</protein>
<dbReference type="InterPro" id="IPR020846">
    <property type="entry name" value="MFS_dom"/>
</dbReference>
<dbReference type="Gene3D" id="1.20.1250.20">
    <property type="entry name" value="MFS general substrate transporter like domains"/>
    <property type="match status" value="2"/>
</dbReference>
<accession>A0ABQ4T4X8</accession>
<feature type="domain" description="Major facilitator superfamily (MFS) profile" evidence="9">
    <location>
        <begin position="1"/>
        <end position="391"/>
    </location>
</feature>
<dbReference type="Pfam" id="PF12832">
    <property type="entry name" value="MFS_1_like"/>
    <property type="match status" value="1"/>
</dbReference>
<dbReference type="PIRSF" id="PIRSF004925">
    <property type="entry name" value="HcaT"/>
    <property type="match status" value="1"/>
</dbReference>
<feature type="transmembrane region" description="Helical" evidence="8">
    <location>
        <begin position="169"/>
        <end position="189"/>
    </location>
</feature>
<feature type="transmembrane region" description="Helical" evidence="8">
    <location>
        <begin position="217"/>
        <end position="239"/>
    </location>
</feature>
<dbReference type="Proteomes" id="UP001055156">
    <property type="component" value="Unassembled WGS sequence"/>
</dbReference>
<dbReference type="SUPFAM" id="SSF103473">
    <property type="entry name" value="MFS general substrate transporter"/>
    <property type="match status" value="1"/>
</dbReference>
<feature type="transmembrane region" description="Helical" evidence="8">
    <location>
        <begin position="337"/>
        <end position="358"/>
    </location>
</feature>
<evidence type="ECO:0000256" key="5">
    <source>
        <dbReference type="ARBA" id="ARBA00022692"/>
    </source>
</evidence>
<comment type="subcellular location">
    <subcellularLocation>
        <location evidence="1">Cell inner membrane</location>
        <topology evidence="1">Multi-pass membrane protein</topology>
    </subcellularLocation>
</comment>
<feature type="transmembrane region" description="Helical" evidence="8">
    <location>
        <begin position="140"/>
        <end position="157"/>
    </location>
</feature>
<keyword evidence="5 8" id="KW-0812">Transmembrane</keyword>
<evidence type="ECO:0000313" key="10">
    <source>
        <dbReference type="EMBL" id="GJE26673.1"/>
    </source>
</evidence>
<comment type="caution">
    <text evidence="10">The sequence shown here is derived from an EMBL/GenBank/DDBJ whole genome shotgun (WGS) entry which is preliminary data.</text>
</comment>
<dbReference type="InterPro" id="IPR024989">
    <property type="entry name" value="MFS_assoc_dom"/>
</dbReference>
<dbReference type="InterPro" id="IPR026032">
    <property type="entry name" value="HcaT-like"/>
</dbReference>
<evidence type="ECO:0000259" key="9">
    <source>
        <dbReference type="PROSITE" id="PS50850"/>
    </source>
</evidence>
<evidence type="ECO:0000256" key="3">
    <source>
        <dbReference type="ARBA" id="ARBA00022475"/>
    </source>
</evidence>
<dbReference type="PROSITE" id="PS50850">
    <property type="entry name" value="MFS"/>
    <property type="match status" value="1"/>
</dbReference>
<evidence type="ECO:0000256" key="7">
    <source>
        <dbReference type="ARBA" id="ARBA00023136"/>
    </source>
</evidence>
<evidence type="ECO:0000313" key="11">
    <source>
        <dbReference type="Proteomes" id="UP001055156"/>
    </source>
</evidence>
<feature type="transmembrane region" description="Helical" evidence="8">
    <location>
        <begin position="364"/>
        <end position="384"/>
    </location>
</feature>
<keyword evidence="11" id="KW-1185">Reference proteome</keyword>
<dbReference type="InterPro" id="IPR036259">
    <property type="entry name" value="MFS_trans_sf"/>
</dbReference>
<proteinExistence type="predicted"/>
<feature type="transmembrane region" description="Helical" evidence="8">
    <location>
        <begin position="81"/>
        <end position="98"/>
    </location>
</feature>
<dbReference type="NCBIfam" id="NF037955">
    <property type="entry name" value="mfs"/>
    <property type="match status" value="1"/>
</dbReference>
<evidence type="ECO:0000256" key="2">
    <source>
        <dbReference type="ARBA" id="ARBA00022448"/>
    </source>
</evidence>
<keyword evidence="6 8" id="KW-1133">Transmembrane helix</keyword>
<name>A0ABQ4T4X8_METOR</name>
<keyword evidence="4" id="KW-0997">Cell inner membrane</keyword>
<dbReference type="PANTHER" id="PTHR23522">
    <property type="entry name" value="BLL5896 PROTEIN"/>
    <property type="match status" value="1"/>
</dbReference>
<dbReference type="PANTHER" id="PTHR23522:SF10">
    <property type="entry name" value="3-PHENYLPROPIONIC ACID TRANSPORTER-RELATED"/>
    <property type="match status" value="1"/>
</dbReference>
<feature type="transmembrane region" description="Helical" evidence="8">
    <location>
        <begin position="299"/>
        <end position="325"/>
    </location>
</feature>
<gene>
    <name evidence="10" type="primary">hcaT_1</name>
    <name evidence="10" type="ORF">LKMONMHP_1524</name>
</gene>
<evidence type="ECO:0000256" key="6">
    <source>
        <dbReference type="ARBA" id="ARBA00022989"/>
    </source>
</evidence>
<organism evidence="10 11">
    <name type="scientific">Methylobacterium organophilum</name>
    <dbReference type="NCBI Taxonomy" id="410"/>
    <lineage>
        <taxon>Bacteria</taxon>
        <taxon>Pseudomonadati</taxon>
        <taxon>Pseudomonadota</taxon>
        <taxon>Alphaproteobacteria</taxon>
        <taxon>Hyphomicrobiales</taxon>
        <taxon>Methylobacteriaceae</taxon>
        <taxon>Methylobacterium</taxon>
    </lineage>
</organism>
<evidence type="ECO:0000256" key="1">
    <source>
        <dbReference type="ARBA" id="ARBA00004429"/>
    </source>
</evidence>
<reference evidence="10" key="2">
    <citation type="submission" date="2021-08" db="EMBL/GenBank/DDBJ databases">
        <authorList>
            <person name="Tani A."/>
            <person name="Ola A."/>
            <person name="Ogura Y."/>
            <person name="Katsura K."/>
            <person name="Hayashi T."/>
        </authorList>
    </citation>
    <scope>NUCLEOTIDE SEQUENCE</scope>
    <source>
        <strain evidence="10">NBRC 15689</strain>
    </source>
</reference>
<keyword evidence="7 8" id="KW-0472">Membrane</keyword>
<feature type="transmembrane region" description="Helical" evidence="8">
    <location>
        <begin position="245"/>
        <end position="266"/>
    </location>
</feature>
<keyword evidence="3" id="KW-1003">Cell membrane</keyword>
<dbReference type="EMBL" id="BPQV01000004">
    <property type="protein sequence ID" value="GJE26673.1"/>
    <property type="molecule type" value="Genomic_DNA"/>
</dbReference>
<feature type="transmembrane region" description="Helical" evidence="8">
    <location>
        <begin position="48"/>
        <end position="69"/>
    </location>
</feature>
<evidence type="ECO:0000256" key="8">
    <source>
        <dbReference type="SAM" id="Phobius"/>
    </source>
</evidence>
<reference evidence="10" key="1">
    <citation type="journal article" date="2021" name="Front. Microbiol.">
        <title>Comprehensive Comparative Genomics and Phenotyping of Methylobacterium Species.</title>
        <authorList>
            <person name="Alessa O."/>
            <person name="Ogura Y."/>
            <person name="Fujitani Y."/>
            <person name="Takami H."/>
            <person name="Hayashi T."/>
            <person name="Sahin N."/>
            <person name="Tani A."/>
        </authorList>
    </citation>
    <scope>NUCLEOTIDE SEQUENCE</scope>
    <source>
        <strain evidence="10">NBRC 15689</strain>
    </source>
</reference>
<evidence type="ECO:0000256" key="4">
    <source>
        <dbReference type="ARBA" id="ARBA00022519"/>
    </source>
</evidence>
<feature type="transmembrane region" description="Helical" evidence="8">
    <location>
        <begin position="15"/>
        <end position="36"/>
    </location>
</feature>
<sequence length="404" mass="40704">MAEGRRIGGRTGRGLPGFLLLFAALYGAYGALSPFLPAFLRARGLSPASIADLLAAAMLVRLVAGPLAGRIADRRGAARPLLALALVLSGSFGFGFLAGHGFGLLLALALLQAVATAPVAPLADALALPAAAGGRAFEYGWVRAAGSAAFILASAGAGRLVEGHGHEAALVASGALFLLAALAALRLPVVQASRPESRPAKDGVRALLALPRFRRTVLAAALVIGAHALHDAFAVIVWAEQGIAAGAAGLLWAESVAAEVAVFLWLGPWLLGRLGPPRVLALAALAGALRWAVQAETAALPVLAAIQLLHGLTFAALHLACLALIEADVPATLRATALAVYGTLGLGLASALVTLAAGRLYAAFGAQAFLAMSALSLAAVPLALSLRGGHGASRPGQARLPWLP</sequence>